<dbReference type="EMBL" id="SHBL01000002">
    <property type="protein sequence ID" value="RZO24858.1"/>
    <property type="molecule type" value="Genomic_DNA"/>
</dbReference>
<dbReference type="GO" id="GO:0071949">
    <property type="term" value="F:FAD binding"/>
    <property type="evidence" value="ECO:0007669"/>
    <property type="project" value="InterPro"/>
</dbReference>
<dbReference type="Gene3D" id="3.50.50.60">
    <property type="entry name" value="FAD/NAD(P)-binding domain"/>
    <property type="match status" value="2"/>
</dbReference>
<dbReference type="Pfam" id="PF01494">
    <property type="entry name" value="FAD_binding_3"/>
    <property type="match status" value="1"/>
</dbReference>
<dbReference type="Proteomes" id="UP000320146">
    <property type="component" value="Unassembled WGS sequence"/>
</dbReference>
<evidence type="ECO:0000259" key="1">
    <source>
        <dbReference type="Pfam" id="PF01494"/>
    </source>
</evidence>
<dbReference type="PANTHER" id="PTHR43876">
    <property type="entry name" value="UBIQUINONE BIOSYNTHESIS MONOOXYGENASE COQ6, MITOCHONDRIAL"/>
    <property type="match status" value="1"/>
</dbReference>
<dbReference type="InterPro" id="IPR002938">
    <property type="entry name" value="FAD-bd"/>
</dbReference>
<accession>A0A520MUI2</accession>
<dbReference type="InterPro" id="IPR051205">
    <property type="entry name" value="UbiH/COQ6_monooxygenase"/>
</dbReference>
<gene>
    <name evidence="2" type="ORF">EVA99_00370</name>
</gene>
<organism evidence="2 3">
    <name type="scientific">SAR86 cluster bacterium</name>
    <dbReference type="NCBI Taxonomy" id="2030880"/>
    <lineage>
        <taxon>Bacteria</taxon>
        <taxon>Pseudomonadati</taxon>
        <taxon>Pseudomonadota</taxon>
        <taxon>Gammaproteobacteria</taxon>
        <taxon>SAR86 cluster</taxon>
    </lineage>
</organism>
<comment type="caution">
    <text evidence="2">The sequence shown here is derived from an EMBL/GenBank/DDBJ whole genome shotgun (WGS) entry which is preliminary data.</text>
</comment>
<name>A0A520MUI2_9GAMM</name>
<dbReference type="AlphaFoldDB" id="A0A520MUI2"/>
<protein>
    <recommendedName>
        <fullName evidence="1">FAD-binding domain-containing protein</fullName>
    </recommendedName>
</protein>
<evidence type="ECO:0000313" key="3">
    <source>
        <dbReference type="Proteomes" id="UP000320146"/>
    </source>
</evidence>
<proteinExistence type="predicted"/>
<dbReference type="InterPro" id="IPR036188">
    <property type="entry name" value="FAD/NAD-bd_sf"/>
</dbReference>
<dbReference type="PANTHER" id="PTHR43876:SF7">
    <property type="entry name" value="UBIQUINONE BIOSYNTHESIS MONOOXYGENASE COQ6, MITOCHONDRIAL"/>
    <property type="match status" value="1"/>
</dbReference>
<sequence>MSKPVIIAGAGIIGCLLGHVLKKYNIPFKILEKSTEFKKIPHRTVALTKESIHFLNSIDKSLDLNKWTTPVTKMELYHKNELGIVLDSNTQEKVTSIGLLSELHKKLLKKVENEIIWNSPILNIINNDQVIVKTPDKDFETEYIFATDGANSKVRELCDFESEEWFYGQKAYVTCIKAEHNNTAKQYFTQNGTLALLPLNDEVEFYSIIFCTNSTGDIVQDLENMNKAFNIGLDLSEVELGNGFELKHSRAMQLYTDNILLCGDAANTFHPMAGQGLNLGIGDVMEIEKNLMAILKNEKEALDTYSKKRNNKNLQMTWIIQSLFGAFGNVKGISEKILNSGMKFLDKAPDIKKRIIEYANKN</sequence>
<evidence type="ECO:0000313" key="2">
    <source>
        <dbReference type="EMBL" id="RZO24858.1"/>
    </source>
</evidence>
<feature type="domain" description="FAD-binding" evidence="1">
    <location>
        <begin position="4"/>
        <end position="311"/>
    </location>
</feature>
<reference evidence="2 3" key="1">
    <citation type="submission" date="2019-02" db="EMBL/GenBank/DDBJ databases">
        <title>Prokaryotic population dynamics and viral predation in marine succession experiment using metagenomics: the confinement effect.</title>
        <authorList>
            <person name="Haro-Moreno J.M."/>
            <person name="Rodriguez-Valera F."/>
            <person name="Lopez-Perez M."/>
        </authorList>
    </citation>
    <scope>NUCLEOTIDE SEQUENCE [LARGE SCALE GENOMIC DNA]</scope>
    <source>
        <strain evidence="2">MED-G166</strain>
    </source>
</reference>
<dbReference type="SUPFAM" id="SSF51905">
    <property type="entry name" value="FAD/NAD(P)-binding domain"/>
    <property type="match status" value="1"/>
</dbReference>
<dbReference type="PROSITE" id="PS51257">
    <property type="entry name" value="PROKAR_LIPOPROTEIN"/>
    <property type="match status" value="1"/>
</dbReference>
<dbReference type="PRINTS" id="PR00420">
    <property type="entry name" value="RNGMNOXGNASE"/>
</dbReference>